<name>A0ABN2LBN2_9MICO</name>
<proteinExistence type="inferred from homology"/>
<sequence>MRSLSRPADRITLTGLRATGYHGVFEHEKREGQEFIVDIVLSVDHRLAGRTDDLDDTLNYAQVAEVAIARITGPSYDLIEALAEAIAGDCLTLDGVAHAEVTVHKPGAPIAHTFSDVSVTVTRARSAEVVIALGSNLGDREATLRAAVSELRGVPGLRVLAVSRPVETDPVGGPEQGDYLNAVIRARTDLAPYDVLSTLHRIEARHGRTRAVRWGERTLDLDLIQYGSPGERDEVRSDDPALLLPHPRAVERAFVLLPWLDADPRARVRVGADIVPLAALVTSVDSSGVRPYAGVLG</sequence>
<comment type="caution">
    <text evidence="11">The sequence shown here is derived from an EMBL/GenBank/DDBJ whole genome shotgun (WGS) entry which is preliminary data.</text>
</comment>
<dbReference type="Pfam" id="PF01288">
    <property type="entry name" value="HPPK"/>
    <property type="match status" value="1"/>
</dbReference>
<dbReference type="InterPro" id="IPR043133">
    <property type="entry name" value="GTP-CH-I_C/QueF"/>
</dbReference>
<dbReference type="CDD" id="cd00534">
    <property type="entry name" value="DHNA_DHNTPE"/>
    <property type="match status" value="1"/>
</dbReference>
<dbReference type="EC" id="2.7.6.3" evidence="9"/>
<comment type="catalytic activity">
    <reaction evidence="1">
        <text>6-hydroxymethyl-7,8-dihydropterin + ATP = (7,8-dihydropterin-6-yl)methyl diphosphate + AMP + H(+)</text>
        <dbReference type="Rhea" id="RHEA:11412"/>
        <dbReference type="ChEBI" id="CHEBI:15378"/>
        <dbReference type="ChEBI" id="CHEBI:30616"/>
        <dbReference type="ChEBI" id="CHEBI:44841"/>
        <dbReference type="ChEBI" id="CHEBI:72950"/>
        <dbReference type="ChEBI" id="CHEBI:456215"/>
        <dbReference type="EC" id="2.7.6.3"/>
    </reaction>
</comment>
<dbReference type="InterPro" id="IPR000550">
    <property type="entry name" value="Hppk"/>
</dbReference>
<keyword evidence="6" id="KW-0418">Kinase</keyword>
<evidence type="ECO:0000313" key="11">
    <source>
        <dbReference type="EMBL" id="GAA1780645.1"/>
    </source>
</evidence>
<accession>A0ABN2LBN2</accession>
<evidence type="ECO:0000256" key="5">
    <source>
        <dbReference type="ARBA" id="ARBA00022741"/>
    </source>
</evidence>
<evidence type="ECO:0000256" key="8">
    <source>
        <dbReference type="ARBA" id="ARBA00022909"/>
    </source>
</evidence>
<dbReference type="PROSITE" id="PS00794">
    <property type="entry name" value="HPPK"/>
    <property type="match status" value="1"/>
</dbReference>
<dbReference type="Pfam" id="PF02152">
    <property type="entry name" value="FolB"/>
    <property type="match status" value="1"/>
</dbReference>
<evidence type="ECO:0000256" key="1">
    <source>
        <dbReference type="ARBA" id="ARBA00000198"/>
    </source>
</evidence>
<feature type="domain" description="7,8-dihydro-6-hydroxymethylpterin-pyrophosphokinase" evidence="10">
    <location>
        <begin position="213"/>
        <end position="224"/>
    </location>
</feature>
<evidence type="ECO:0000256" key="2">
    <source>
        <dbReference type="ARBA" id="ARBA00005051"/>
    </source>
</evidence>
<dbReference type="NCBIfam" id="TIGR00525">
    <property type="entry name" value="folB"/>
    <property type="match status" value="1"/>
</dbReference>
<protein>
    <recommendedName>
        <fullName evidence="9">Bifunctional folate synthesis protein</fullName>
    </recommendedName>
    <domain>
        <recommendedName>
            <fullName evidence="9">Dihydroneopterin aldolase</fullName>
            <shortName evidence="9">DHNA</shortName>
            <ecNumber evidence="9">4.1.2.25</ecNumber>
        </recommendedName>
        <alternativeName>
            <fullName evidence="9">7,8-dihydroneopterin aldolase</fullName>
        </alternativeName>
    </domain>
    <domain>
        <recommendedName>
            <fullName evidence="9">2-amino-4-hydroxy-6-hydroxymethyldihydropteridine pyrophosphokinase</fullName>
            <ecNumber evidence="9">2.7.6.3</ecNumber>
        </recommendedName>
        <alternativeName>
            <fullName evidence="9">6-hydroxymethyl-7,8-dihydropterin pyrophosphokinase</fullName>
            <shortName evidence="9">PPPK</shortName>
        </alternativeName>
        <alternativeName>
            <fullName evidence="9">7,8-dihydro-6-hydroxymethylpterin pyrophosphokinase</fullName>
            <shortName evidence="9">HPPK</shortName>
        </alternativeName>
    </domain>
</protein>
<dbReference type="RefSeq" id="WP_344080087.1">
    <property type="nucleotide sequence ID" value="NZ_BAAAPO010000006.1"/>
</dbReference>
<dbReference type="NCBIfam" id="TIGR00526">
    <property type="entry name" value="folB_dom"/>
    <property type="match status" value="1"/>
</dbReference>
<evidence type="ECO:0000313" key="12">
    <source>
        <dbReference type="Proteomes" id="UP001499938"/>
    </source>
</evidence>
<dbReference type="CDD" id="cd00483">
    <property type="entry name" value="HPPK"/>
    <property type="match status" value="1"/>
</dbReference>
<keyword evidence="12" id="KW-1185">Reference proteome</keyword>
<dbReference type="EC" id="4.1.2.25" evidence="9"/>
<dbReference type="InterPro" id="IPR006157">
    <property type="entry name" value="FolB_dom"/>
</dbReference>
<comment type="function">
    <text evidence="9">Catalyzes the conversion of 7,8-dihydroneopterin to 6-hydroxymethyl-7,8-dihydropterin.</text>
</comment>
<dbReference type="InterPro" id="IPR035907">
    <property type="entry name" value="Hppk_sf"/>
</dbReference>
<dbReference type="InterPro" id="IPR006156">
    <property type="entry name" value="Dihydroneopterin_aldolase"/>
</dbReference>
<gene>
    <name evidence="11" type="ORF">GCM10009811_02390</name>
</gene>
<dbReference type="Gene3D" id="3.30.1130.10">
    <property type="match status" value="1"/>
</dbReference>
<dbReference type="NCBIfam" id="TIGR01498">
    <property type="entry name" value="folK"/>
    <property type="match status" value="1"/>
</dbReference>
<keyword evidence="5" id="KW-0547">Nucleotide-binding</keyword>
<comment type="pathway">
    <text evidence="2">Cofactor biosynthesis; tetrahydrofolate biosynthesis; 2-amino-4-hydroxy-6-hydroxymethyl-7,8-dihydropteridine diphosphate from 7,8-dihydroneopterin triphosphate: step 4/4.</text>
</comment>
<keyword evidence="7" id="KW-0067">ATP-binding</keyword>
<dbReference type="PANTHER" id="PTHR43071:SF1">
    <property type="entry name" value="2-AMINO-4-HYDROXY-6-HYDROXYMETHYLDIHYDROPTERIDINE PYROPHOSPHOKINASE"/>
    <property type="match status" value="1"/>
</dbReference>
<evidence type="ECO:0000256" key="9">
    <source>
        <dbReference type="RuleBase" id="RU362079"/>
    </source>
</evidence>
<keyword evidence="4" id="KW-0808">Transferase</keyword>
<comment type="similarity">
    <text evidence="3">In the N-terminal section; belongs to the DHNA family.</text>
</comment>
<organism evidence="11 12">
    <name type="scientific">Nostocoides veronense</name>
    <dbReference type="NCBI Taxonomy" id="330836"/>
    <lineage>
        <taxon>Bacteria</taxon>
        <taxon>Bacillati</taxon>
        <taxon>Actinomycetota</taxon>
        <taxon>Actinomycetes</taxon>
        <taxon>Micrococcales</taxon>
        <taxon>Intrasporangiaceae</taxon>
        <taxon>Nostocoides</taxon>
    </lineage>
</organism>
<evidence type="ECO:0000256" key="6">
    <source>
        <dbReference type="ARBA" id="ARBA00022777"/>
    </source>
</evidence>
<keyword evidence="8 9" id="KW-0289">Folate biosynthesis</keyword>
<dbReference type="SUPFAM" id="SSF55620">
    <property type="entry name" value="Tetrahydrobiopterin biosynthesis enzymes-like"/>
    <property type="match status" value="1"/>
</dbReference>
<evidence type="ECO:0000259" key="10">
    <source>
        <dbReference type="PROSITE" id="PS00794"/>
    </source>
</evidence>
<evidence type="ECO:0000256" key="4">
    <source>
        <dbReference type="ARBA" id="ARBA00022679"/>
    </source>
</evidence>
<dbReference type="SMART" id="SM00905">
    <property type="entry name" value="FolB"/>
    <property type="match status" value="1"/>
</dbReference>
<comment type="similarity">
    <text evidence="9">Belongs to the DHNA family.</text>
</comment>
<evidence type="ECO:0000256" key="3">
    <source>
        <dbReference type="ARBA" id="ARBA00009640"/>
    </source>
</evidence>
<dbReference type="Proteomes" id="UP001499938">
    <property type="component" value="Unassembled WGS sequence"/>
</dbReference>
<dbReference type="Gene3D" id="3.30.70.560">
    <property type="entry name" value="7,8-Dihydro-6-hydroxymethylpterin-pyrophosphokinase HPPK"/>
    <property type="match status" value="1"/>
</dbReference>
<reference evidence="11 12" key="1">
    <citation type="journal article" date="2019" name="Int. J. Syst. Evol. Microbiol.">
        <title>The Global Catalogue of Microorganisms (GCM) 10K type strain sequencing project: providing services to taxonomists for standard genome sequencing and annotation.</title>
        <authorList>
            <consortium name="The Broad Institute Genomics Platform"/>
            <consortium name="The Broad Institute Genome Sequencing Center for Infectious Disease"/>
            <person name="Wu L."/>
            <person name="Ma J."/>
        </authorList>
    </citation>
    <scope>NUCLEOTIDE SEQUENCE [LARGE SCALE GENOMIC DNA]</scope>
    <source>
        <strain evidence="11 12">JCM 15592</strain>
    </source>
</reference>
<comment type="catalytic activity">
    <reaction evidence="9">
        <text>7,8-dihydroneopterin = 6-hydroxymethyl-7,8-dihydropterin + glycolaldehyde</text>
        <dbReference type="Rhea" id="RHEA:10540"/>
        <dbReference type="ChEBI" id="CHEBI:17001"/>
        <dbReference type="ChEBI" id="CHEBI:17071"/>
        <dbReference type="ChEBI" id="CHEBI:44841"/>
        <dbReference type="EC" id="4.1.2.25"/>
    </reaction>
</comment>
<keyword evidence="9" id="KW-0456">Lyase</keyword>
<evidence type="ECO:0000256" key="7">
    <source>
        <dbReference type="ARBA" id="ARBA00022840"/>
    </source>
</evidence>
<dbReference type="SUPFAM" id="SSF55083">
    <property type="entry name" value="6-hydroxymethyl-7,8-dihydropterin pyrophosphokinase, HPPK"/>
    <property type="match status" value="1"/>
</dbReference>
<comment type="pathway">
    <text evidence="9">Cofactor biosynthesis; tetrahydrofolate biosynthesis; 2-amino-4-hydroxy-6-hydroxymethyl-7,8-dihydropteridine diphosphate from 7,8-dihydroneopterin triphosphate: step 3/4.</text>
</comment>
<dbReference type="EMBL" id="BAAAPO010000006">
    <property type="protein sequence ID" value="GAA1780645.1"/>
    <property type="molecule type" value="Genomic_DNA"/>
</dbReference>
<dbReference type="PANTHER" id="PTHR43071">
    <property type="entry name" value="2-AMINO-4-HYDROXY-6-HYDROXYMETHYLDIHYDROPTERIDINE PYROPHOSPHOKINASE"/>
    <property type="match status" value="1"/>
</dbReference>